<dbReference type="InterPro" id="IPR016181">
    <property type="entry name" value="Acyl_CoA_acyltransferase"/>
</dbReference>
<dbReference type="Gene3D" id="3.40.630.30">
    <property type="match status" value="1"/>
</dbReference>
<name>A0A6I4TUQ1_9SPHN</name>
<dbReference type="PROSITE" id="PS51186">
    <property type="entry name" value="GNAT"/>
    <property type="match status" value="1"/>
</dbReference>
<organism evidence="3 4">
    <name type="scientific">Croceibacterium xixiisoli</name>
    <dbReference type="NCBI Taxonomy" id="1476466"/>
    <lineage>
        <taxon>Bacteria</taxon>
        <taxon>Pseudomonadati</taxon>
        <taxon>Pseudomonadota</taxon>
        <taxon>Alphaproteobacteria</taxon>
        <taxon>Sphingomonadales</taxon>
        <taxon>Erythrobacteraceae</taxon>
        <taxon>Croceibacterium</taxon>
    </lineage>
</organism>
<dbReference type="OrthoDB" id="9804153at2"/>
<dbReference type="Pfam" id="PF13302">
    <property type="entry name" value="Acetyltransf_3"/>
    <property type="match status" value="1"/>
</dbReference>
<accession>A0A6I4TUQ1</accession>
<protein>
    <submittedName>
        <fullName evidence="3">GNAT family N-acetyltransferase</fullName>
    </submittedName>
</protein>
<dbReference type="InterPro" id="IPR051531">
    <property type="entry name" value="N-acetyltransferase"/>
</dbReference>
<dbReference type="SUPFAM" id="SSF55729">
    <property type="entry name" value="Acyl-CoA N-acyltransferases (Nat)"/>
    <property type="match status" value="1"/>
</dbReference>
<evidence type="ECO:0000256" key="1">
    <source>
        <dbReference type="SAM" id="MobiDB-lite"/>
    </source>
</evidence>
<dbReference type="PANTHER" id="PTHR43792">
    <property type="entry name" value="GNAT FAMILY, PUTATIVE (AFU_ORTHOLOGUE AFUA_3G00765)-RELATED-RELATED"/>
    <property type="match status" value="1"/>
</dbReference>
<dbReference type="AlphaFoldDB" id="A0A6I4TUQ1"/>
<dbReference type="GO" id="GO:0016747">
    <property type="term" value="F:acyltransferase activity, transferring groups other than amino-acyl groups"/>
    <property type="evidence" value="ECO:0007669"/>
    <property type="project" value="InterPro"/>
</dbReference>
<dbReference type="EMBL" id="WTYJ01000002">
    <property type="protein sequence ID" value="MXO99674.1"/>
    <property type="molecule type" value="Genomic_DNA"/>
</dbReference>
<keyword evidence="3" id="KW-0808">Transferase</keyword>
<evidence type="ECO:0000259" key="2">
    <source>
        <dbReference type="PROSITE" id="PS51186"/>
    </source>
</evidence>
<dbReference type="InterPro" id="IPR000182">
    <property type="entry name" value="GNAT_dom"/>
</dbReference>
<dbReference type="RefSeq" id="WP_161391375.1">
    <property type="nucleotide sequence ID" value="NZ_JBHSCP010000001.1"/>
</dbReference>
<gene>
    <name evidence="3" type="ORF">GRI97_11805</name>
</gene>
<feature type="region of interest" description="Disordered" evidence="1">
    <location>
        <begin position="162"/>
        <end position="182"/>
    </location>
</feature>
<proteinExistence type="predicted"/>
<dbReference type="Proteomes" id="UP000469430">
    <property type="component" value="Unassembled WGS sequence"/>
</dbReference>
<evidence type="ECO:0000313" key="3">
    <source>
        <dbReference type="EMBL" id="MXO99674.1"/>
    </source>
</evidence>
<evidence type="ECO:0000313" key="4">
    <source>
        <dbReference type="Proteomes" id="UP000469430"/>
    </source>
</evidence>
<keyword evidence="4" id="KW-1185">Reference proteome</keyword>
<feature type="domain" description="N-acetyltransferase" evidence="2">
    <location>
        <begin position="8"/>
        <end position="161"/>
    </location>
</feature>
<reference evidence="3 4" key="1">
    <citation type="submission" date="2019-12" db="EMBL/GenBank/DDBJ databases">
        <title>Genomic-based taxomic classification of the family Erythrobacteraceae.</title>
        <authorList>
            <person name="Xu L."/>
        </authorList>
    </citation>
    <scope>NUCLEOTIDE SEQUENCE [LARGE SCALE GENOMIC DNA]</scope>
    <source>
        <strain evidence="3 4">S36</strain>
    </source>
</reference>
<comment type="caution">
    <text evidence="3">The sequence shown here is derived from an EMBL/GenBank/DDBJ whole genome shotgun (WGS) entry which is preliminary data.</text>
</comment>
<sequence length="182" mass="19967">MFIRTDRLFLRPAWAEDAAELNHAIAHRSVVRMMPFGCWPLGDKDVRAIIDAPRHPFLPHLLITLPDAGGAIIGGCGLFDNQDQPEVGYWITPEHAGQGYATEALKGLLDLARMTGHRRLFAHHAADDPASARILRKAGFRPTGRCRTTVETPCEASRLTPEYMHDLAGDGGPQDNPVSRAA</sequence>